<dbReference type="PANTHER" id="PTHR35121">
    <property type="entry name" value="HOMEODOMAIN PROTEIN 8, PUTATIVE-RELATED"/>
    <property type="match status" value="1"/>
</dbReference>
<sequence length="94" mass="10064">MADALFGSVYHGCIATCDAEIARRPYHKNCGCALHDRDNRRCSHSMSKHSTVSYPIRRAWSEGCLAMAAASGSGISSPSSSPSMESEGLGSNRR</sequence>
<reference evidence="2 3" key="1">
    <citation type="journal article" date="2021" name="Hortic Res">
        <title>The domestication of Cucurbita argyrosperma as revealed by the genome of its wild relative.</title>
        <authorList>
            <person name="Barrera-Redondo J."/>
            <person name="Sanchez-de la Vega G."/>
            <person name="Aguirre-Liguori J.A."/>
            <person name="Castellanos-Morales G."/>
            <person name="Gutierrez-Guerrero Y.T."/>
            <person name="Aguirre-Dugua X."/>
            <person name="Aguirre-Planter E."/>
            <person name="Tenaillon M.I."/>
            <person name="Lira-Saade R."/>
            <person name="Eguiarte L.E."/>
        </authorList>
    </citation>
    <scope>NUCLEOTIDE SEQUENCE [LARGE SCALE GENOMIC DNA]</scope>
    <source>
        <strain evidence="2">JBR-2021</strain>
    </source>
</reference>
<evidence type="ECO:0000313" key="3">
    <source>
        <dbReference type="Proteomes" id="UP000685013"/>
    </source>
</evidence>
<dbReference type="PANTHER" id="PTHR35121:SF2">
    <property type="entry name" value="SWIM-TYPE DOMAIN-CONTAINING PROTEIN"/>
    <property type="match status" value="1"/>
</dbReference>
<dbReference type="AlphaFoldDB" id="A0AAV6MVC2"/>
<evidence type="ECO:0000256" key="1">
    <source>
        <dbReference type="SAM" id="MobiDB-lite"/>
    </source>
</evidence>
<dbReference type="EMBL" id="JAGKQH010000011">
    <property type="protein sequence ID" value="KAG6587850.1"/>
    <property type="molecule type" value="Genomic_DNA"/>
</dbReference>
<proteinExistence type="predicted"/>
<dbReference type="Proteomes" id="UP000685013">
    <property type="component" value="Chromosome 11"/>
</dbReference>
<feature type="region of interest" description="Disordered" evidence="1">
    <location>
        <begin position="70"/>
        <end position="94"/>
    </location>
</feature>
<feature type="non-terminal residue" evidence="2">
    <location>
        <position position="1"/>
    </location>
</feature>
<gene>
    <name evidence="2" type="ORF">SDJN03_16415</name>
</gene>
<evidence type="ECO:0000313" key="2">
    <source>
        <dbReference type="EMBL" id="KAG6587850.1"/>
    </source>
</evidence>
<keyword evidence="3" id="KW-1185">Reference proteome</keyword>
<organism evidence="2 3">
    <name type="scientific">Cucurbita argyrosperma subsp. sororia</name>
    <dbReference type="NCBI Taxonomy" id="37648"/>
    <lineage>
        <taxon>Eukaryota</taxon>
        <taxon>Viridiplantae</taxon>
        <taxon>Streptophyta</taxon>
        <taxon>Embryophyta</taxon>
        <taxon>Tracheophyta</taxon>
        <taxon>Spermatophyta</taxon>
        <taxon>Magnoliopsida</taxon>
        <taxon>eudicotyledons</taxon>
        <taxon>Gunneridae</taxon>
        <taxon>Pentapetalae</taxon>
        <taxon>rosids</taxon>
        <taxon>fabids</taxon>
        <taxon>Cucurbitales</taxon>
        <taxon>Cucurbitaceae</taxon>
        <taxon>Cucurbiteae</taxon>
        <taxon>Cucurbita</taxon>
    </lineage>
</organism>
<name>A0AAV6MVC2_9ROSI</name>
<protein>
    <submittedName>
        <fullName evidence="2">Uncharacterized protein</fullName>
    </submittedName>
</protein>
<accession>A0AAV6MVC2</accession>
<comment type="caution">
    <text evidence="2">The sequence shown here is derived from an EMBL/GenBank/DDBJ whole genome shotgun (WGS) entry which is preliminary data.</text>
</comment>